<comment type="similarity">
    <text evidence="2 7">Belongs to the DedA family.</text>
</comment>
<gene>
    <name evidence="9" type="ORF">EDD19_11263</name>
</gene>
<evidence type="ECO:0000256" key="2">
    <source>
        <dbReference type="ARBA" id="ARBA00010792"/>
    </source>
</evidence>
<evidence type="ECO:0000256" key="3">
    <source>
        <dbReference type="ARBA" id="ARBA00022475"/>
    </source>
</evidence>
<dbReference type="InterPro" id="IPR032818">
    <property type="entry name" value="DedA-like"/>
</dbReference>
<sequence>MTPDPAARDYASRVNVHLLAEQAPQVLAIGPGFMDPEFWLSGTGPFGNAILPALLAVVFIESGLLFPFLPGDSLLFTAGLLTQQADPFAPLWVVLVTAPIAAFLGDQAGYFIGNRWGHHLRERPDGRIFRQAYIHEAHEFFEKWGPATIILCRFVPIVRTYAPLVAGMAGMRYRVFVSFNVVGALLWAAGVTALGAWLGRFTFIKEHIDLILIGIVLVSVLPMLVTAGPKLVARIRNGPATPAA</sequence>
<dbReference type="GO" id="GO:0005886">
    <property type="term" value="C:plasma membrane"/>
    <property type="evidence" value="ECO:0007669"/>
    <property type="project" value="UniProtKB-SubCell"/>
</dbReference>
<proteinExistence type="inferred from homology"/>
<feature type="domain" description="VTT" evidence="8">
    <location>
        <begin position="69"/>
        <end position="196"/>
    </location>
</feature>
<evidence type="ECO:0000256" key="7">
    <source>
        <dbReference type="RuleBase" id="RU367016"/>
    </source>
</evidence>
<reference evidence="9 10" key="1">
    <citation type="submission" date="2019-03" db="EMBL/GenBank/DDBJ databases">
        <title>Root nodule microbial communities of legume samples collected from USA, Mexico and Botswana.</title>
        <authorList>
            <person name="Hirsch A."/>
        </authorList>
    </citation>
    <scope>NUCLEOTIDE SEQUENCE [LARGE SCALE GENOMIC DNA]</scope>
    <source>
        <strain evidence="9 10">55</strain>
    </source>
</reference>
<accession>A0A4R3ZT87</accession>
<evidence type="ECO:0000259" key="8">
    <source>
        <dbReference type="Pfam" id="PF09335"/>
    </source>
</evidence>
<dbReference type="Proteomes" id="UP000295805">
    <property type="component" value="Unassembled WGS sequence"/>
</dbReference>
<organism evidence="9 10">
    <name type="scientific">Dietzia cinnamea</name>
    <dbReference type="NCBI Taxonomy" id="321318"/>
    <lineage>
        <taxon>Bacteria</taxon>
        <taxon>Bacillati</taxon>
        <taxon>Actinomycetota</taxon>
        <taxon>Actinomycetes</taxon>
        <taxon>Mycobacteriales</taxon>
        <taxon>Dietziaceae</taxon>
        <taxon>Dietzia</taxon>
    </lineage>
</organism>
<keyword evidence="6 7" id="KW-0472">Membrane</keyword>
<protein>
    <submittedName>
        <fullName evidence="9">Membrane-associated protein</fullName>
    </submittedName>
</protein>
<keyword evidence="3 7" id="KW-1003">Cell membrane</keyword>
<keyword evidence="5 7" id="KW-1133">Transmembrane helix</keyword>
<evidence type="ECO:0000256" key="5">
    <source>
        <dbReference type="ARBA" id="ARBA00022989"/>
    </source>
</evidence>
<feature type="transmembrane region" description="Helical" evidence="7">
    <location>
        <begin position="49"/>
        <end position="69"/>
    </location>
</feature>
<comment type="caution">
    <text evidence="9">The sequence shown here is derived from an EMBL/GenBank/DDBJ whole genome shotgun (WGS) entry which is preliminary data.</text>
</comment>
<dbReference type="Pfam" id="PF09335">
    <property type="entry name" value="VTT_dom"/>
    <property type="match status" value="1"/>
</dbReference>
<dbReference type="InterPro" id="IPR032816">
    <property type="entry name" value="VTT_dom"/>
</dbReference>
<evidence type="ECO:0000313" key="9">
    <source>
        <dbReference type="EMBL" id="TCW23502.1"/>
    </source>
</evidence>
<dbReference type="PANTHER" id="PTHR30353">
    <property type="entry name" value="INNER MEMBRANE PROTEIN DEDA-RELATED"/>
    <property type="match status" value="1"/>
</dbReference>
<dbReference type="EMBL" id="SMCX01000012">
    <property type="protein sequence ID" value="TCW23502.1"/>
    <property type="molecule type" value="Genomic_DNA"/>
</dbReference>
<feature type="transmembrane region" description="Helical" evidence="7">
    <location>
        <begin position="210"/>
        <end position="227"/>
    </location>
</feature>
<evidence type="ECO:0000256" key="4">
    <source>
        <dbReference type="ARBA" id="ARBA00022692"/>
    </source>
</evidence>
<evidence type="ECO:0000256" key="6">
    <source>
        <dbReference type="ARBA" id="ARBA00023136"/>
    </source>
</evidence>
<feature type="transmembrane region" description="Helical" evidence="7">
    <location>
        <begin position="175"/>
        <end position="198"/>
    </location>
</feature>
<evidence type="ECO:0000313" key="10">
    <source>
        <dbReference type="Proteomes" id="UP000295805"/>
    </source>
</evidence>
<feature type="transmembrane region" description="Helical" evidence="7">
    <location>
        <begin position="89"/>
        <end position="113"/>
    </location>
</feature>
<dbReference type="AlphaFoldDB" id="A0A4R3ZT87"/>
<dbReference type="PANTHER" id="PTHR30353:SF0">
    <property type="entry name" value="TRANSMEMBRANE PROTEIN"/>
    <property type="match status" value="1"/>
</dbReference>
<comment type="subcellular location">
    <subcellularLocation>
        <location evidence="1 7">Cell membrane</location>
        <topology evidence="1 7">Multi-pass membrane protein</topology>
    </subcellularLocation>
</comment>
<keyword evidence="4 7" id="KW-0812">Transmembrane</keyword>
<name>A0A4R3ZT87_9ACTN</name>
<evidence type="ECO:0000256" key="1">
    <source>
        <dbReference type="ARBA" id="ARBA00004651"/>
    </source>
</evidence>